<dbReference type="SUPFAM" id="SSF53335">
    <property type="entry name" value="S-adenosyl-L-methionine-dependent methyltransferases"/>
    <property type="match status" value="1"/>
</dbReference>
<evidence type="ECO:0000256" key="8">
    <source>
        <dbReference type="SAM" id="MobiDB-lite"/>
    </source>
</evidence>
<dbReference type="PANTHER" id="PTHR42933">
    <property type="entry name" value="SLR6095 PROTEIN"/>
    <property type="match status" value="1"/>
</dbReference>
<dbReference type="Gene3D" id="3.40.50.150">
    <property type="entry name" value="Vaccinia Virus protein VP39"/>
    <property type="match status" value="1"/>
</dbReference>
<dbReference type="Pfam" id="PF12161">
    <property type="entry name" value="HsdM_N"/>
    <property type="match status" value="1"/>
</dbReference>
<reference evidence="11 12" key="1">
    <citation type="submission" date="2019-06" db="EMBL/GenBank/DDBJ databases">
        <title>Whole genome shotgun sequence of Zoogloea ramigera NBRC 15342.</title>
        <authorList>
            <person name="Hosoyama A."/>
            <person name="Uohara A."/>
            <person name="Ohji S."/>
            <person name="Ichikawa N."/>
        </authorList>
    </citation>
    <scope>NUCLEOTIDE SEQUENCE [LARGE SCALE GENOMIC DNA]</scope>
    <source>
        <strain evidence="11 12">NBRC 15342</strain>
    </source>
</reference>
<dbReference type="PANTHER" id="PTHR42933:SF4">
    <property type="entry name" value="TYPE I RESTRICTION ENZYME ECOKI METHYLASE SUBUNIT"/>
    <property type="match status" value="1"/>
</dbReference>
<comment type="similarity">
    <text evidence="1">Belongs to the N(4)/N(6)-methyltransferase family.</text>
</comment>
<proteinExistence type="inferred from homology"/>
<dbReference type="Pfam" id="PF02384">
    <property type="entry name" value="N6_Mtase"/>
    <property type="match status" value="1"/>
</dbReference>
<protein>
    <recommendedName>
        <fullName evidence="2">site-specific DNA-methyltransferase (adenine-specific)</fullName>
        <ecNumber evidence="2">2.1.1.72</ecNumber>
    </recommendedName>
</protein>
<dbReference type="Gene3D" id="1.20.1260.30">
    <property type="match status" value="1"/>
</dbReference>
<feature type="domain" description="DNA methylase adenine-specific" evidence="9">
    <location>
        <begin position="136"/>
        <end position="402"/>
    </location>
</feature>
<evidence type="ECO:0000313" key="11">
    <source>
        <dbReference type="EMBL" id="GEC95328.1"/>
    </source>
</evidence>
<keyword evidence="11" id="KW-0378">Hydrolase</keyword>
<evidence type="ECO:0000313" key="12">
    <source>
        <dbReference type="Proteomes" id="UP000318422"/>
    </source>
</evidence>
<name>A0A4Y4CQX9_ZOORA</name>
<evidence type="ECO:0000256" key="7">
    <source>
        <dbReference type="ARBA" id="ARBA00047942"/>
    </source>
</evidence>
<keyword evidence="5" id="KW-0949">S-adenosyl-L-methionine</keyword>
<keyword evidence="12" id="KW-1185">Reference proteome</keyword>
<dbReference type="EC" id="2.1.1.72" evidence="2"/>
<dbReference type="AlphaFoldDB" id="A0A4Y4CQX9"/>
<evidence type="ECO:0000256" key="1">
    <source>
        <dbReference type="ARBA" id="ARBA00006594"/>
    </source>
</evidence>
<sequence length="527" mass="58970">MTNRTAAIDIGAKLWSLCHVLRDDGVTYHQYLSELTYLLFLKMMKETGREDRLKVWKRPKKNEAPVEQAGTRWDDLLNASAPERLDTYKEMLLDYGLHGRGAVQEVYANANTFITKPATLSKLVTDIDALDWYSVDRDDLGDLYEDLLERNAGEKKSGAGQYFTPRHLIDSIVAVMKPQLTDVIQDPAAGTCGFLIAANNYLRRHNDFDSLDDATQRRYRHATFHGMELVQDTHRLALMNMMLHGIEGGVAYGDTLSDDYKQLPPATLVLSNPPFGTKKGGGLPTRGDLTHVTSNKQFAFLQHIYRALKPGGRAAVVLPDNVLFESNVGTDIRRDLMDKCNLHTILRLPTGIFYAQGVKTNVLFFTRGETDKGNTREVWVYDMRANMPQFGKRTPFSRDYFRTPADAPADTPRDKFEDVFGDDPQGGPKALARRVDTGETGRWRKYTREQIAARGDNLDISWLKDDSAETAEAQRDEPALVARLALRELNAAVSELRALLDELGEDPDLALDDILPGDAESDSGAAA</sequence>
<dbReference type="GO" id="GO:0009307">
    <property type="term" value="P:DNA restriction-modification system"/>
    <property type="evidence" value="ECO:0007669"/>
    <property type="project" value="UniProtKB-KW"/>
</dbReference>
<feature type="region of interest" description="Disordered" evidence="8">
    <location>
        <begin position="405"/>
        <end position="429"/>
    </location>
</feature>
<feature type="domain" description="N6 adenine-specific DNA methyltransferase N-terminal" evidence="10">
    <location>
        <begin position="11"/>
        <end position="126"/>
    </location>
</feature>
<dbReference type="PRINTS" id="PR00507">
    <property type="entry name" value="N12N6MTFRASE"/>
</dbReference>
<feature type="region of interest" description="Disordered" evidence="8">
    <location>
        <begin position="507"/>
        <end position="527"/>
    </location>
</feature>
<dbReference type="InterPro" id="IPR038333">
    <property type="entry name" value="T1MK-like_N_sf"/>
</dbReference>
<evidence type="ECO:0000256" key="3">
    <source>
        <dbReference type="ARBA" id="ARBA00022603"/>
    </source>
</evidence>
<evidence type="ECO:0000259" key="9">
    <source>
        <dbReference type="Pfam" id="PF02384"/>
    </source>
</evidence>
<accession>A0A4Y4CQX9</accession>
<keyword evidence="11" id="KW-0255">Endonuclease</keyword>
<dbReference type="Proteomes" id="UP000318422">
    <property type="component" value="Unassembled WGS sequence"/>
</dbReference>
<dbReference type="GO" id="GO:0004519">
    <property type="term" value="F:endonuclease activity"/>
    <property type="evidence" value="ECO:0007669"/>
    <property type="project" value="UniProtKB-KW"/>
</dbReference>
<dbReference type="GO" id="GO:0008170">
    <property type="term" value="F:N-methyltransferase activity"/>
    <property type="evidence" value="ECO:0007669"/>
    <property type="project" value="InterPro"/>
</dbReference>
<comment type="catalytic activity">
    <reaction evidence="7">
        <text>a 2'-deoxyadenosine in DNA + S-adenosyl-L-methionine = an N(6)-methyl-2'-deoxyadenosine in DNA + S-adenosyl-L-homocysteine + H(+)</text>
        <dbReference type="Rhea" id="RHEA:15197"/>
        <dbReference type="Rhea" id="RHEA-COMP:12418"/>
        <dbReference type="Rhea" id="RHEA-COMP:12419"/>
        <dbReference type="ChEBI" id="CHEBI:15378"/>
        <dbReference type="ChEBI" id="CHEBI:57856"/>
        <dbReference type="ChEBI" id="CHEBI:59789"/>
        <dbReference type="ChEBI" id="CHEBI:90615"/>
        <dbReference type="ChEBI" id="CHEBI:90616"/>
        <dbReference type="EC" id="2.1.1.72"/>
    </reaction>
</comment>
<evidence type="ECO:0000256" key="2">
    <source>
        <dbReference type="ARBA" id="ARBA00011900"/>
    </source>
</evidence>
<evidence type="ECO:0000256" key="4">
    <source>
        <dbReference type="ARBA" id="ARBA00022679"/>
    </source>
</evidence>
<evidence type="ECO:0000256" key="5">
    <source>
        <dbReference type="ARBA" id="ARBA00022691"/>
    </source>
</evidence>
<organism evidence="11 12">
    <name type="scientific">Zoogloea ramigera</name>
    <dbReference type="NCBI Taxonomy" id="350"/>
    <lineage>
        <taxon>Bacteria</taxon>
        <taxon>Pseudomonadati</taxon>
        <taxon>Pseudomonadota</taxon>
        <taxon>Betaproteobacteria</taxon>
        <taxon>Rhodocyclales</taxon>
        <taxon>Zoogloeaceae</taxon>
        <taxon>Zoogloea</taxon>
    </lineage>
</organism>
<dbReference type="InterPro" id="IPR022749">
    <property type="entry name" value="D12N6_MeTrfase_N"/>
</dbReference>
<comment type="caution">
    <text evidence="11">The sequence shown here is derived from an EMBL/GenBank/DDBJ whole genome shotgun (WGS) entry which is preliminary data.</text>
</comment>
<dbReference type="InterPro" id="IPR003356">
    <property type="entry name" value="DNA_methylase_A-5"/>
</dbReference>
<dbReference type="RefSeq" id="WP_141350719.1">
    <property type="nucleotide sequence ID" value="NZ_BJNV01000016.1"/>
</dbReference>
<dbReference type="InterPro" id="IPR029063">
    <property type="entry name" value="SAM-dependent_MTases_sf"/>
</dbReference>
<keyword evidence="6" id="KW-0680">Restriction system</keyword>
<dbReference type="EMBL" id="BJNV01000016">
    <property type="protein sequence ID" value="GEC95328.1"/>
    <property type="molecule type" value="Genomic_DNA"/>
</dbReference>
<keyword evidence="4" id="KW-0808">Transferase</keyword>
<dbReference type="GO" id="GO:0009007">
    <property type="term" value="F:site-specific DNA-methyltransferase (adenine-specific) activity"/>
    <property type="evidence" value="ECO:0007669"/>
    <property type="project" value="UniProtKB-EC"/>
</dbReference>
<keyword evidence="3" id="KW-0489">Methyltransferase</keyword>
<evidence type="ECO:0000259" key="10">
    <source>
        <dbReference type="Pfam" id="PF12161"/>
    </source>
</evidence>
<dbReference type="GO" id="GO:0003677">
    <property type="term" value="F:DNA binding"/>
    <property type="evidence" value="ECO:0007669"/>
    <property type="project" value="InterPro"/>
</dbReference>
<dbReference type="OrthoDB" id="9784823at2"/>
<gene>
    <name evidence="11" type="primary">hsdM</name>
    <name evidence="11" type="ORF">ZRA01_14010</name>
</gene>
<dbReference type="InterPro" id="IPR051537">
    <property type="entry name" value="DNA_Adenine_Mtase"/>
</dbReference>
<keyword evidence="11" id="KW-0540">Nuclease</keyword>
<evidence type="ECO:0000256" key="6">
    <source>
        <dbReference type="ARBA" id="ARBA00022747"/>
    </source>
</evidence>
<dbReference type="GO" id="GO:0032259">
    <property type="term" value="P:methylation"/>
    <property type="evidence" value="ECO:0007669"/>
    <property type="project" value="UniProtKB-KW"/>
</dbReference>